<dbReference type="AlphaFoldDB" id="A0A412VF07"/>
<evidence type="ECO:0000313" key="1">
    <source>
        <dbReference type="EMBL" id="RGV04151.1"/>
    </source>
</evidence>
<comment type="caution">
    <text evidence="1">The sequence shown here is derived from an EMBL/GenBank/DDBJ whole genome shotgun (WGS) entry which is preliminary data.</text>
</comment>
<name>A0A412VF07_9BACE</name>
<proteinExistence type="predicted"/>
<accession>A0A412VF07</accession>
<evidence type="ECO:0008006" key="3">
    <source>
        <dbReference type="Google" id="ProtNLM"/>
    </source>
</evidence>
<protein>
    <recommendedName>
        <fullName evidence="3">HTH luxR-type domain-containing protein</fullName>
    </recommendedName>
</protein>
<organism evidence="1 2">
    <name type="scientific">Bacteroides xylanisolvens</name>
    <dbReference type="NCBI Taxonomy" id="371601"/>
    <lineage>
        <taxon>Bacteria</taxon>
        <taxon>Pseudomonadati</taxon>
        <taxon>Bacteroidota</taxon>
        <taxon>Bacteroidia</taxon>
        <taxon>Bacteroidales</taxon>
        <taxon>Bacteroidaceae</taxon>
        <taxon>Bacteroides</taxon>
    </lineage>
</organism>
<evidence type="ECO:0000313" key="2">
    <source>
        <dbReference type="Proteomes" id="UP000283369"/>
    </source>
</evidence>
<gene>
    <name evidence="1" type="ORF">DWW25_24315</name>
</gene>
<dbReference type="EMBL" id="QRYV01000093">
    <property type="protein sequence ID" value="RGV04151.1"/>
    <property type="molecule type" value="Genomic_DNA"/>
</dbReference>
<reference evidence="1 2" key="1">
    <citation type="submission" date="2018-08" db="EMBL/GenBank/DDBJ databases">
        <title>A genome reference for cultivated species of the human gut microbiota.</title>
        <authorList>
            <person name="Zou Y."/>
            <person name="Xue W."/>
            <person name="Luo G."/>
        </authorList>
    </citation>
    <scope>NUCLEOTIDE SEQUENCE [LARGE SCALE GENOMIC DNA]</scope>
    <source>
        <strain evidence="1 2">AF14-7</strain>
    </source>
</reference>
<dbReference type="Proteomes" id="UP000283369">
    <property type="component" value="Unassembled WGS sequence"/>
</dbReference>
<sequence length="69" mass="7941">MYKLKEDFPTMKASDTRLLCYIFVGFSPQVISLFMKDTVANVYARKSRLKSRIKSTETANKELFLSLLG</sequence>